<name>A0A9K3CR64_9EUKA</name>
<organism evidence="1 2">
    <name type="scientific">Kipferlia bialata</name>
    <dbReference type="NCBI Taxonomy" id="797122"/>
    <lineage>
        <taxon>Eukaryota</taxon>
        <taxon>Metamonada</taxon>
        <taxon>Carpediemonas-like organisms</taxon>
        <taxon>Kipferlia</taxon>
    </lineage>
</organism>
<protein>
    <submittedName>
        <fullName evidence="1">Uncharacterized protein</fullName>
    </submittedName>
</protein>
<reference evidence="1 2" key="1">
    <citation type="journal article" date="2018" name="PLoS ONE">
        <title>The draft genome of Kipferlia bialata reveals reductive genome evolution in fornicate parasites.</title>
        <authorList>
            <person name="Tanifuji G."/>
            <person name="Takabayashi S."/>
            <person name="Kume K."/>
            <person name="Takagi M."/>
            <person name="Nakayama T."/>
            <person name="Kamikawa R."/>
            <person name="Inagaki Y."/>
            <person name="Hashimoto T."/>
        </authorList>
    </citation>
    <scope>NUCLEOTIDE SEQUENCE [LARGE SCALE GENOMIC DNA]</scope>
    <source>
        <strain evidence="1">NY0173</strain>
    </source>
</reference>
<evidence type="ECO:0000313" key="1">
    <source>
        <dbReference type="EMBL" id="GIQ81723.1"/>
    </source>
</evidence>
<proteinExistence type="predicted"/>
<gene>
    <name evidence="1" type="ORF">KIPB_002729</name>
</gene>
<comment type="caution">
    <text evidence="1">The sequence shown here is derived from an EMBL/GenBank/DDBJ whole genome shotgun (WGS) entry which is preliminary data.</text>
</comment>
<dbReference type="Proteomes" id="UP000265618">
    <property type="component" value="Unassembled WGS sequence"/>
</dbReference>
<keyword evidence="2" id="KW-1185">Reference proteome</keyword>
<evidence type="ECO:0000313" key="2">
    <source>
        <dbReference type="Proteomes" id="UP000265618"/>
    </source>
</evidence>
<dbReference type="EMBL" id="BDIP01000478">
    <property type="protein sequence ID" value="GIQ81723.1"/>
    <property type="molecule type" value="Genomic_DNA"/>
</dbReference>
<dbReference type="AlphaFoldDB" id="A0A9K3CR64"/>
<sequence>MDLRFKSHCTVASRECPDCVPILNNCCGPSGVSAQGRVATPPPVGIRIELDASTSWHTVPVEIVSSALGPVLCPAGATKAASDVTGILAG</sequence>
<accession>A0A9K3CR64</accession>